<organism evidence="1 2">
    <name type="scientific">Chondrus crispus</name>
    <name type="common">Carrageen Irish moss</name>
    <name type="synonym">Polymorpha crispa</name>
    <dbReference type="NCBI Taxonomy" id="2769"/>
    <lineage>
        <taxon>Eukaryota</taxon>
        <taxon>Rhodophyta</taxon>
        <taxon>Florideophyceae</taxon>
        <taxon>Rhodymeniophycidae</taxon>
        <taxon>Gigartinales</taxon>
        <taxon>Gigartinaceae</taxon>
        <taxon>Chondrus</taxon>
    </lineage>
</organism>
<accession>R7QNL1</accession>
<evidence type="ECO:0000313" key="1">
    <source>
        <dbReference type="EMBL" id="CDF39051.1"/>
    </source>
</evidence>
<dbReference type="Gene3D" id="3.30.710.10">
    <property type="entry name" value="Potassium Channel Kv1.1, Chain A"/>
    <property type="match status" value="1"/>
</dbReference>
<reference evidence="2" key="1">
    <citation type="journal article" date="2013" name="Proc. Natl. Acad. Sci. U.S.A.">
        <title>Genome structure and metabolic features in the red seaweed Chondrus crispus shed light on evolution of the Archaeplastida.</title>
        <authorList>
            <person name="Collen J."/>
            <person name="Porcel B."/>
            <person name="Carre W."/>
            <person name="Ball S.G."/>
            <person name="Chaparro C."/>
            <person name="Tonon T."/>
            <person name="Barbeyron T."/>
            <person name="Michel G."/>
            <person name="Noel B."/>
            <person name="Valentin K."/>
            <person name="Elias M."/>
            <person name="Artiguenave F."/>
            <person name="Arun A."/>
            <person name="Aury J.M."/>
            <person name="Barbosa-Neto J.F."/>
            <person name="Bothwell J.H."/>
            <person name="Bouget F.Y."/>
            <person name="Brillet L."/>
            <person name="Cabello-Hurtado F."/>
            <person name="Capella-Gutierrez S."/>
            <person name="Charrier B."/>
            <person name="Cladiere L."/>
            <person name="Cock J.M."/>
            <person name="Coelho S.M."/>
            <person name="Colleoni C."/>
            <person name="Czjzek M."/>
            <person name="Da Silva C."/>
            <person name="Delage L."/>
            <person name="Denoeud F."/>
            <person name="Deschamps P."/>
            <person name="Dittami S.M."/>
            <person name="Gabaldon T."/>
            <person name="Gachon C.M."/>
            <person name="Groisillier A."/>
            <person name="Herve C."/>
            <person name="Jabbari K."/>
            <person name="Katinka M."/>
            <person name="Kloareg B."/>
            <person name="Kowalczyk N."/>
            <person name="Labadie K."/>
            <person name="Leblanc C."/>
            <person name="Lopez P.J."/>
            <person name="McLachlan D.H."/>
            <person name="Meslet-Cladiere L."/>
            <person name="Moustafa A."/>
            <person name="Nehr Z."/>
            <person name="Nyvall Collen P."/>
            <person name="Panaud O."/>
            <person name="Partensky F."/>
            <person name="Poulain J."/>
            <person name="Rensing S.A."/>
            <person name="Rousvoal S."/>
            <person name="Samson G."/>
            <person name="Symeonidi A."/>
            <person name="Weissenbach J."/>
            <person name="Zambounis A."/>
            <person name="Wincker P."/>
            <person name="Boyen C."/>
        </authorList>
    </citation>
    <scope>NUCLEOTIDE SEQUENCE [LARGE SCALE GENOMIC DNA]</scope>
    <source>
        <strain evidence="2">cv. Stackhouse</strain>
    </source>
</reference>
<proteinExistence type="predicted"/>
<sequence length="490" mass="55403">MSPVPPPDAHERIIDSFSNSWILKGTTLTPTASCLQSLCSFCESRNEPDTLITFRLPAPAPPLFIHKSRLLHAGGPLAVLVSANFRESAERLVELSDEDDPDSFAAIRAFLYACPVELDDRKHGAVFRIAAAAHRWQLHDLLQGICAYVVAFNLLDDEEALLCAVPVVALPAVAPSFVEVFWNLVGVSFSRFAMVHTEASHADAGEEHFNVRECPGFPGIWDLALSQSALPTLLRALTKTRNQDIQAQLLDMLMRDLEPRIDDDDTTLKLLEMVRPMSLRQRYLLDGARDAREDCSLRAHRLLARSLLEPSHGRYEMSFSWMVNVWSIMPRSEYYLFGPAGTNRKSLEADSEEWRSPQKFYAHSAIHLIVTTEARPPVDMTVTVELRAGVLLSQEYKYLEIIMRILDDKECVCWGKMGRKRGEVLYRLEETVCLPVRGERKVKFQRNIGEGIFKRLHEAHKAWRQCPVEVEFSTRVLLDAWPEPGPGGVE</sequence>
<name>R7QNL1_CHOCR</name>
<dbReference type="Proteomes" id="UP000012073">
    <property type="component" value="Unassembled WGS sequence"/>
</dbReference>
<dbReference type="Gramene" id="CDF39051">
    <property type="protein sequence ID" value="CDF39051"/>
    <property type="gene ID" value="CHC_T00006538001"/>
</dbReference>
<dbReference type="KEGG" id="ccp:CHC_T00006538001"/>
<dbReference type="EMBL" id="HG001992">
    <property type="protein sequence ID" value="CDF39051.1"/>
    <property type="molecule type" value="Genomic_DNA"/>
</dbReference>
<gene>
    <name evidence="1" type="ORF">CHC_T00006538001</name>
</gene>
<dbReference type="OrthoDB" id="10398325at2759"/>
<dbReference type="PhylomeDB" id="R7QNL1"/>
<dbReference type="AlphaFoldDB" id="R7QNL1"/>
<evidence type="ECO:0000313" key="2">
    <source>
        <dbReference type="Proteomes" id="UP000012073"/>
    </source>
</evidence>
<keyword evidence="2" id="KW-1185">Reference proteome</keyword>
<dbReference type="InterPro" id="IPR011333">
    <property type="entry name" value="SKP1/BTB/POZ_sf"/>
</dbReference>
<protein>
    <recommendedName>
        <fullName evidence="3">BTB domain-containing protein</fullName>
    </recommendedName>
</protein>
<dbReference type="GeneID" id="17326681"/>
<evidence type="ECO:0008006" key="3">
    <source>
        <dbReference type="Google" id="ProtNLM"/>
    </source>
</evidence>
<dbReference type="RefSeq" id="XP_005718962.1">
    <property type="nucleotide sequence ID" value="XM_005718905.1"/>
</dbReference>